<evidence type="ECO:0000259" key="6">
    <source>
        <dbReference type="Pfam" id="PF17390"/>
    </source>
</evidence>
<dbReference type="InterPro" id="IPR008928">
    <property type="entry name" value="6-hairpin_glycosidase_sf"/>
</dbReference>
<dbReference type="Pfam" id="PF17390">
    <property type="entry name" value="Bac_rhamnosid_C"/>
    <property type="match status" value="1"/>
</dbReference>
<dbReference type="InterPro" id="IPR012341">
    <property type="entry name" value="6hp_glycosidase-like_sf"/>
</dbReference>
<organism evidence="7 8">
    <name type="scientific">Byssothecium circinans</name>
    <dbReference type="NCBI Taxonomy" id="147558"/>
    <lineage>
        <taxon>Eukaryota</taxon>
        <taxon>Fungi</taxon>
        <taxon>Dikarya</taxon>
        <taxon>Ascomycota</taxon>
        <taxon>Pezizomycotina</taxon>
        <taxon>Dothideomycetes</taxon>
        <taxon>Pleosporomycetidae</taxon>
        <taxon>Pleosporales</taxon>
        <taxon>Massarineae</taxon>
        <taxon>Massarinaceae</taxon>
        <taxon>Byssothecium</taxon>
    </lineage>
</organism>
<gene>
    <name evidence="7" type="ORF">CC80DRAFT_583695</name>
</gene>
<dbReference type="SUPFAM" id="SSF48208">
    <property type="entry name" value="Six-hairpin glycosidases"/>
    <property type="match status" value="1"/>
</dbReference>
<evidence type="ECO:0000313" key="7">
    <source>
        <dbReference type="EMBL" id="KAF1948694.1"/>
    </source>
</evidence>
<feature type="non-terminal residue" evidence="7">
    <location>
        <position position="1"/>
    </location>
</feature>
<evidence type="ECO:0000259" key="4">
    <source>
        <dbReference type="Pfam" id="PF05592"/>
    </source>
</evidence>
<dbReference type="AlphaFoldDB" id="A0A6A5T956"/>
<keyword evidence="3" id="KW-0378">Hydrolase</keyword>
<protein>
    <recommendedName>
        <fullName evidence="2">alpha-L-rhamnosidase</fullName>
        <ecNumber evidence="2">3.2.1.40</ecNumber>
    </recommendedName>
</protein>
<sequence>IGVGDRGTDVFNTYTTAGRAGGETWHPDFNYFAMQWVQVTGLPADYRPNPDMMTGVRLQADVPVAGSFTSSNTRINRIHNMSRYSFASNLLSVFTDCPGREKLSYPADYIMPMGAIHRNVNLNAFLRTTMRHLGYTGRFGDEINWGNAIVLVPSILHDLYNDTTVMASYYQQMTNFVNYIQREKVQEYIVDAALADWVEDDDRTSGRITGTWGYYLTIKAMANMANLTRHATDAGHYTNLASKIRKAFYDAFFNERSGRYTNFGNNSTLNATQTAQALALDAELVLEENRERVLNALVDLTYNYPSQDGQGPHLSGGTIGMGPIVRALSAGGRDDVLWDALQQNDQPSYGFFLAPTVAHPKGFTTIGERWNRKASKNHMILAQIDEWFHRGVAGIQPMPLSTISSIQDKQLVFQPKLVRDVKSAAGTYQTPMGEARNEWNRTAEGLFTFTVTVPANTAAEVRVPAVGHVQGTERATFVGMSGHYALYTVPSGTHTFSSILDAFNGTSTRLSPGRLAK</sequence>
<dbReference type="EMBL" id="ML977051">
    <property type="protein sequence ID" value="KAF1948694.1"/>
    <property type="molecule type" value="Genomic_DNA"/>
</dbReference>
<dbReference type="GO" id="GO:0030596">
    <property type="term" value="F:alpha-L-rhamnosidase activity"/>
    <property type="evidence" value="ECO:0007669"/>
    <property type="project" value="UniProtKB-EC"/>
</dbReference>
<feature type="domain" description="Alpha-L-rhamnosidase concanavalin-like" evidence="4">
    <location>
        <begin position="12"/>
        <end position="56"/>
    </location>
</feature>
<feature type="domain" description="Alpha-L-rhamnosidase C-terminal" evidence="6">
    <location>
        <begin position="409"/>
        <end position="471"/>
    </location>
</feature>
<accession>A0A6A5T956</accession>
<evidence type="ECO:0000256" key="1">
    <source>
        <dbReference type="ARBA" id="ARBA00001445"/>
    </source>
</evidence>
<comment type="catalytic activity">
    <reaction evidence="1">
        <text>Hydrolysis of terminal non-reducing alpha-L-rhamnose residues in alpha-L-rhamnosides.</text>
        <dbReference type="EC" id="3.2.1.40"/>
    </reaction>
</comment>
<dbReference type="InterPro" id="IPR016007">
    <property type="entry name" value="Alpha_rhamnosid"/>
</dbReference>
<evidence type="ECO:0000313" key="8">
    <source>
        <dbReference type="Proteomes" id="UP000800035"/>
    </source>
</evidence>
<dbReference type="Gene3D" id="2.60.420.10">
    <property type="entry name" value="Maltose phosphorylase, domain 3"/>
    <property type="match status" value="1"/>
</dbReference>
<evidence type="ECO:0000256" key="3">
    <source>
        <dbReference type="ARBA" id="ARBA00022801"/>
    </source>
</evidence>
<dbReference type="InterPro" id="IPR035396">
    <property type="entry name" value="Bac_rhamnosid6H"/>
</dbReference>
<dbReference type="EC" id="3.2.1.40" evidence="2"/>
<dbReference type="Pfam" id="PF17389">
    <property type="entry name" value="Bac_rhamnosid6H"/>
    <property type="match status" value="1"/>
</dbReference>
<reference evidence="7" key="1">
    <citation type="journal article" date="2020" name="Stud. Mycol.">
        <title>101 Dothideomycetes genomes: a test case for predicting lifestyles and emergence of pathogens.</title>
        <authorList>
            <person name="Haridas S."/>
            <person name="Albert R."/>
            <person name="Binder M."/>
            <person name="Bloem J."/>
            <person name="Labutti K."/>
            <person name="Salamov A."/>
            <person name="Andreopoulos B."/>
            <person name="Baker S."/>
            <person name="Barry K."/>
            <person name="Bills G."/>
            <person name="Bluhm B."/>
            <person name="Cannon C."/>
            <person name="Castanera R."/>
            <person name="Culley D."/>
            <person name="Daum C."/>
            <person name="Ezra D."/>
            <person name="Gonzalez J."/>
            <person name="Henrissat B."/>
            <person name="Kuo A."/>
            <person name="Liang C."/>
            <person name="Lipzen A."/>
            <person name="Lutzoni F."/>
            <person name="Magnuson J."/>
            <person name="Mondo S."/>
            <person name="Nolan M."/>
            <person name="Ohm R."/>
            <person name="Pangilinan J."/>
            <person name="Park H.-J."/>
            <person name="Ramirez L."/>
            <person name="Alfaro M."/>
            <person name="Sun H."/>
            <person name="Tritt A."/>
            <person name="Yoshinaga Y."/>
            <person name="Zwiers L.-H."/>
            <person name="Turgeon B."/>
            <person name="Goodwin S."/>
            <person name="Spatafora J."/>
            <person name="Crous P."/>
            <person name="Grigoriev I."/>
        </authorList>
    </citation>
    <scope>NUCLEOTIDE SEQUENCE</scope>
    <source>
        <strain evidence="7">CBS 675.92</strain>
    </source>
</reference>
<dbReference type="OrthoDB" id="10036721at2759"/>
<dbReference type="Pfam" id="PF05592">
    <property type="entry name" value="Bac_rhamnosid"/>
    <property type="match status" value="1"/>
</dbReference>
<dbReference type="InterPro" id="IPR035398">
    <property type="entry name" value="Bac_rhamnosid_C"/>
</dbReference>
<dbReference type="Gene3D" id="2.60.120.260">
    <property type="entry name" value="Galactose-binding domain-like"/>
    <property type="match status" value="1"/>
</dbReference>
<dbReference type="PANTHER" id="PTHR33307:SF11">
    <property type="entry name" value="ALPHA-L-RHAMNOSIDASE"/>
    <property type="match status" value="1"/>
</dbReference>
<dbReference type="PANTHER" id="PTHR33307">
    <property type="entry name" value="ALPHA-RHAMNOSIDASE (EUROFUNG)"/>
    <property type="match status" value="1"/>
</dbReference>
<dbReference type="Gene3D" id="1.50.10.10">
    <property type="match status" value="1"/>
</dbReference>
<name>A0A6A5T956_9PLEO</name>
<feature type="domain" description="Alpha-L-rhamnosidase six-hairpin glycosidase" evidence="5">
    <location>
        <begin position="65"/>
        <end position="392"/>
    </location>
</feature>
<dbReference type="Proteomes" id="UP000800035">
    <property type="component" value="Unassembled WGS sequence"/>
</dbReference>
<evidence type="ECO:0000259" key="5">
    <source>
        <dbReference type="Pfam" id="PF17389"/>
    </source>
</evidence>
<proteinExistence type="predicted"/>
<keyword evidence="8" id="KW-1185">Reference proteome</keyword>
<dbReference type="GO" id="GO:0005975">
    <property type="term" value="P:carbohydrate metabolic process"/>
    <property type="evidence" value="ECO:0007669"/>
    <property type="project" value="InterPro"/>
</dbReference>
<evidence type="ECO:0000256" key="2">
    <source>
        <dbReference type="ARBA" id="ARBA00012652"/>
    </source>
</evidence>
<dbReference type="InterPro" id="IPR008902">
    <property type="entry name" value="Rhamnosid_concanavalin"/>
</dbReference>